<reference evidence="2 3" key="1">
    <citation type="submission" date="2014-04" db="EMBL/GenBank/DDBJ databases">
        <title>Genome assembly of Hyalangium minutum DSM 14724.</title>
        <authorList>
            <person name="Sharma G."/>
            <person name="Subramanian S."/>
        </authorList>
    </citation>
    <scope>NUCLEOTIDE SEQUENCE [LARGE SCALE GENOMIC DNA]</scope>
    <source>
        <strain evidence="2 3">DSM 14724</strain>
    </source>
</reference>
<evidence type="ECO:0000313" key="2">
    <source>
        <dbReference type="EMBL" id="KFE69060.1"/>
    </source>
</evidence>
<comment type="caution">
    <text evidence="2">The sequence shown here is derived from an EMBL/GenBank/DDBJ whole genome shotgun (WGS) entry which is preliminary data.</text>
</comment>
<dbReference type="InterPro" id="IPR025357">
    <property type="entry name" value="DUF4261"/>
</dbReference>
<protein>
    <submittedName>
        <fullName evidence="2">Putative inner membrane protein</fullName>
    </submittedName>
</protein>
<sequence>MGFFDRILGRQKTEAAPRRETPLSLQLLLPRPLRLDVNVLSRTLQGFHPSLSGARFEFDRQASTTMGAEVGVARWGKHGVQVVVFSKPMPGAVVELCVGPAHFGADLKEQARAHAAHALLFYAGEEPDRLEQFVALGLVAVALAKEGALVVLNESAHTSFPAQALIPEEGEDLLELLRTMPLTALYVGFVKLEVEGEAGVWMRTYGAPMLGLPELAWHARSHAEGEETFGMFSGLLDYLRTSGRSFSDGHTAEWNGRHVKLRLPRGRETKFLDTEGQLFVLEPQK</sequence>
<keyword evidence="3" id="KW-1185">Reference proteome</keyword>
<dbReference type="Pfam" id="PF14080">
    <property type="entry name" value="DUF4261"/>
    <property type="match status" value="1"/>
</dbReference>
<evidence type="ECO:0000313" key="3">
    <source>
        <dbReference type="Proteomes" id="UP000028725"/>
    </source>
</evidence>
<organism evidence="2 3">
    <name type="scientific">Hyalangium minutum</name>
    <dbReference type="NCBI Taxonomy" id="394096"/>
    <lineage>
        <taxon>Bacteria</taxon>
        <taxon>Pseudomonadati</taxon>
        <taxon>Myxococcota</taxon>
        <taxon>Myxococcia</taxon>
        <taxon>Myxococcales</taxon>
        <taxon>Cystobacterineae</taxon>
        <taxon>Archangiaceae</taxon>
        <taxon>Hyalangium</taxon>
    </lineage>
</organism>
<accession>A0A085WMZ7</accession>
<dbReference type="Proteomes" id="UP000028725">
    <property type="component" value="Unassembled WGS sequence"/>
</dbReference>
<dbReference type="AlphaFoldDB" id="A0A085WMZ7"/>
<name>A0A085WMZ7_9BACT</name>
<dbReference type="STRING" id="394096.DB31_6962"/>
<proteinExistence type="predicted"/>
<feature type="domain" description="DUF4261" evidence="1">
    <location>
        <begin position="203"/>
        <end position="253"/>
    </location>
</feature>
<dbReference type="EMBL" id="JMCB01000005">
    <property type="protein sequence ID" value="KFE69060.1"/>
    <property type="molecule type" value="Genomic_DNA"/>
</dbReference>
<gene>
    <name evidence="2" type="ORF">DB31_6962</name>
</gene>
<evidence type="ECO:0000259" key="1">
    <source>
        <dbReference type="Pfam" id="PF14080"/>
    </source>
</evidence>